<dbReference type="InterPro" id="IPR050570">
    <property type="entry name" value="Cell_wall_metabolism_enzyme"/>
</dbReference>
<dbReference type="Gene3D" id="2.70.70.10">
    <property type="entry name" value="Glucose Permease (Domain IIA)"/>
    <property type="match status" value="1"/>
</dbReference>
<accession>A0A1F8EC54</accession>
<evidence type="ECO:0000313" key="3">
    <source>
        <dbReference type="EMBL" id="OGM97919.1"/>
    </source>
</evidence>
<protein>
    <recommendedName>
        <fullName evidence="2">M23ase beta-sheet core domain-containing protein</fullName>
    </recommendedName>
</protein>
<dbReference type="EMBL" id="MGIZ01000046">
    <property type="protein sequence ID" value="OGM97919.1"/>
    <property type="molecule type" value="Genomic_DNA"/>
</dbReference>
<dbReference type="AlphaFoldDB" id="A0A1F8EC54"/>
<evidence type="ECO:0000313" key="4">
    <source>
        <dbReference type="Proteomes" id="UP000177594"/>
    </source>
</evidence>
<gene>
    <name evidence="3" type="ORF">A2817_01770</name>
</gene>
<dbReference type="PANTHER" id="PTHR21666">
    <property type="entry name" value="PEPTIDASE-RELATED"/>
    <property type="match status" value="1"/>
</dbReference>
<dbReference type="InterPro" id="IPR016047">
    <property type="entry name" value="M23ase_b-sheet_dom"/>
</dbReference>
<dbReference type="SUPFAM" id="SSF51261">
    <property type="entry name" value="Duplicated hybrid motif"/>
    <property type="match status" value="1"/>
</dbReference>
<sequence length="213" mass="23917">MFTVVQGTGSVTSDDIIEQPGTFTEFQGFSYKTAFGERWYEFNHPYIFPTLGVLTQGVILDQGAVVGTRHVAWDIADRVPRQTEVKAFADGTVVAVKDNILYNTTRRWRLCDTSPNGICWYVVAEPGDVQYGCGYEVNILHADSLRSQYCHLTSINVHTDQQVTLGRTIGYQASTGWATGKHLHFVLWRDGQPIPPTYAFTQTSLQNWGDDEN</sequence>
<dbReference type="PANTHER" id="PTHR21666:SF289">
    <property type="entry name" value="L-ALA--D-GLU ENDOPEPTIDASE"/>
    <property type="match status" value="1"/>
</dbReference>
<proteinExistence type="predicted"/>
<feature type="domain" description="M23ase beta-sheet core" evidence="2">
    <location>
        <begin position="125"/>
        <end position="196"/>
    </location>
</feature>
<comment type="caution">
    <text evidence="3">The sequence shown here is derived from an EMBL/GenBank/DDBJ whole genome shotgun (WGS) entry which is preliminary data.</text>
</comment>
<reference evidence="3 4" key="1">
    <citation type="journal article" date="2016" name="Nat. Commun.">
        <title>Thousands of microbial genomes shed light on interconnected biogeochemical processes in an aquifer system.</title>
        <authorList>
            <person name="Anantharaman K."/>
            <person name="Brown C.T."/>
            <person name="Hug L.A."/>
            <person name="Sharon I."/>
            <person name="Castelle C.J."/>
            <person name="Probst A.J."/>
            <person name="Thomas B.C."/>
            <person name="Singh A."/>
            <person name="Wilkins M.J."/>
            <person name="Karaoz U."/>
            <person name="Brodie E.L."/>
            <person name="Williams K.H."/>
            <person name="Hubbard S.S."/>
            <person name="Banfield J.F."/>
        </authorList>
    </citation>
    <scope>NUCLEOTIDE SEQUENCE [LARGE SCALE GENOMIC DNA]</scope>
</reference>
<dbReference type="CDD" id="cd12797">
    <property type="entry name" value="M23_peptidase"/>
    <property type="match status" value="1"/>
</dbReference>
<evidence type="ECO:0000256" key="1">
    <source>
        <dbReference type="ARBA" id="ARBA00022729"/>
    </source>
</evidence>
<evidence type="ECO:0000259" key="2">
    <source>
        <dbReference type="Pfam" id="PF01551"/>
    </source>
</evidence>
<organism evidence="3 4">
    <name type="scientific">Candidatus Yanofskybacteria bacterium RIFCSPHIGHO2_01_FULL_39_8b</name>
    <dbReference type="NCBI Taxonomy" id="1802659"/>
    <lineage>
        <taxon>Bacteria</taxon>
        <taxon>Candidatus Yanofskyibacteriota</taxon>
    </lineage>
</organism>
<dbReference type="GO" id="GO:0004222">
    <property type="term" value="F:metalloendopeptidase activity"/>
    <property type="evidence" value="ECO:0007669"/>
    <property type="project" value="TreeGrafter"/>
</dbReference>
<keyword evidence="1" id="KW-0732">Signal</keyword>
<dbReference type="InterPro" id="IPR011055">
    <property type="entry name" value="Dup_hybrid_motif"/>
</dbReference>
<name>A0A1F8EC54_9BACT</name>
<dbReference type="Pfam" id="PF01551">
    <property type="entry name" value="Peptidase_M23"/>
    <property type="match status" value="1"/>
</dbReference>
<dbReference type="Proteomes" id="UP000177594">
    <property type="component" value="Unassembled WGS sequence"/>
</dbReference>